<sequence length="170" mass="18193">MFEVGAERAGFGMSGVRAADGERGYLPSRQAAAVALAVLGAIVWAFESLSAWDRSTQPKFREGTYIQLGGVELGSQQMLFIAMVSFGFVAALLLLGAVLMAPHYPSGRFLVASACVLVLLGQTVVLVLTLLPDDWLVYSPPSSIATSELLMLCPLITLWCVAKRTRALDN</sequence>
<evidence type="ECO:0000313" key="3">
    <source>
        <dbReference type="Proteomes" id="UP001519325"/>
    </source>
</evidence>
<proteinExistence type="predicted"/>
<keyword evidence="1" id="KW-0812">Transmembrane</keyword>
<accession>A0ABS4Q6R4</accession>
<feature type="transmembrane region" description="Helical" evidence="1">
    <location>
        <begin position="31"/>
        <end position="52"/>
    </location>
</feature>
<dbReference type="EMBL" id="JAGGMR010000001">
    <property type="protein sequence ID" value="MBP2187362.1"/>
    <property type="molecule type" value="Genomic_DNA"/>
</dbReference>
<reference evidence="2 3" key="1">
    <citation type="submission" date="2021-03" db="EMBL/GenBank/DDBJ databases">
        <title>Sequencing the genomes of 1000 actinobacteria strains.</title>
        <authorList>
            <person name="Klenk H.-P."/>
        </authorList>
    </citation>
    <scope>NUCLEOTIDE SEQUENCE [LARGE SCALE GENOMIC DNA]</scope>
    <source>
        <strain evidence="2 3">DSM 45516</strain>
    </source>
</reference>
<evidence type="ECO:0000256" key="1">
    <source>
        <dbReference type="SAM" id="Phobius"/>
    </source>
</evidence>
<feature type="transmembrane region" description="Helical" evidence="1">
    <location>
        <begin position="109"/>
        <end position="131"/>
    </location>
</feature>
<protein>
    <submittedName>
        <fullName evidence="2">Membrane protein</fullName>
    </submittedName>
</protein>
<feature type="transmembrane region" description="Helical" evidence="1">
    <location>
        <begin position="143"/>
        <end position="162"/>
    </location>
</feature>
<organism evidence="2 3">
    <name type="scientific">Nocardia goodfellowii</name>
    <dbReference type="NCBI Taxonomy" id="882446"/>
    <lineage>
        <taxon>Bacteria</taxon>
        <taxon>Bacillati</taxon>
        <taxon>Actinomycetota</taxon>
        <taxon>Actinomycetes</taxon>
        <taxon>Mycobacteriales</taxon>
        <taxon>Nocardiaceae</taxon>
        <taxon>Nocardia</taxon>
    </lineage>
</organism>
<dbReference type="Proteomes" id="UP001519325">
    <property type="component" value="Unassembled WGS sequence"/>
</dbReference>
<evidence type="ECO:0000313" key="2">
    <source>
        <dbReference type="EMBL" id="MBP2187362.1"/>
    </source>
</evidence>
<dbReference type="RefSeq" id="WP_209883914.1">
    <property type="nucleotide sequence ID" value="NZ_JAGGMR010000001.1"/>
</dbReference>
<comment type="caution">
    <text evidence="2">The sequence shown here is derived from an EMBL/GenBank/DDBJ whole genome shotgun (WGS) entry which is preliminary data.</text>
</comment>
<name>A0ABS4Q6R4_9NOCA</name>
<keyword evidence="3" id="KW-1185">Reference proteome</keyword>
<keyword evidence="1" id="KW-1133">Transmembrane helix</keyword>
<feature type="transmembrane region" description="Helical" evidence="1">
    <location>
        <begin position="78"/>
        <end position="102"/>
    </location>
</feature>
<keyword evidence="1" id="KW-0472">Membrane</keyword>
<gene>
    <name evidence="2" type="ORF">BJ987_000263</name>
</gene>